<comment type="caution">
    <text evidence="15">The sequence shown here is derived from an EMBL/GenBank/DDBJ whole genome shotgun (WGS) entry which is preliminary data.</text>
</comment>
<gene>
    <name evidence="15" type="ORF">GCM10007933_09250</name>
</gene>
<evidence type="ECO:0000256" key="8">
    <source>
        <dbReference type="ARBA" id="ARBA00022989"/>
    </source>
</evidence>
<feature type="domain" description="FAD-binding FR-type" evidence="14">
    <location>
        <begin position="213"/>
        <end position="313"/>
    </location>
</feature>
<dbReference type="EMBL" id="BSPX01000009">
    <property type="protein sequence ID" value="GLT21473.1"/>
    <property type="molecule type" value="Genomic_DNA"/>
</dbReference>
<dbReference type="SUPFAM" id="SSF63380">
    <property type="entry name" value="Riboflavin synthase domain-like"/>
    <property type="match status" value="1"/>
</dbReference>
<keyword evidence="9" id="KW-0560">Oxidoreductase</keyword>
<keyword evidence="7" id="KW-0274">FAD</keyword>
<evidence type="ECO:0000256" key="5">
    <source>
        <dbReference type="ARBA" id="ARBA00022714"/>
    </source>
</evidence>
<keyword evidence="3" id="KW-0285">Flavoprotein</keyword>
<evidence type="ECO:0000313" key="15">
    <source>
        <dbReference type="EMBL" id="GLT21473.1"/>
    </source>
</evidence>
<dbReference type="InterPro" id="IPR017938">
    <property type="entry name" value="Riboflavin_synthase-like_b-brl"/>
</dbReference>
<evidence type="ECO:0000256" key="12">
    <source>
        <dbReference type="ARBA" id="ARBA00023136"/>
    </source>
</evidence>
<dbReference type="CDD" id="cd06198">
    <property type="entry name" value="FNR_like_3"/>
    <property type="match status" value="1"/>
</dbReference>
<evidence type="ECO:0000256" key="7">
    <source>
        <dbReference type="ARBA" id="ARBA00022827"/>
    </source>
</evidence>
<dbReference type="InterPro" id="IPR039261">
    <property type="entry name" value="FNR_nucleotide-bd"/>
</dbReference>
<feature type="transmembrane region" description="Helical" evidence="13">
    <location>
        <begin position="134"/>
        <end position="150"/>
    </location>
</feature>
<keyword evidence="5" id="KW-0001">2Fe-2S</keyword>
<dbReference type="PROSITE" id="PS51384">
    <property type="entry name" value="FAD_FR"/>
    <property type="match status" value="1"/>
</dbReference>
<comment type="subcellular location">
    <subcellularLocation>
        <location evidence="2">Membrane</location>
        <topology evidence="2">Multi-pass membrane protein</topology>
    </subcellularLocation>
</comment>
<evidence type="ECO:0000256" key="11">
    <source>
        <dbReference type="ARBA" id="ARBA00023014"/>
    </source>
</evidence>
<feature type="transmembrane region" description="Helical" evidence="13">
    <location>
        <begin position="79"/>
        <end position="97"/>
    </location>
</feature>
<dbReference type="Pfam" id="PF01794">
    <property type="entry name" value="Ferric_reduct"/>
    <property type="match status" value="1"/>
</dbReference>
<feature type="transmembrane region" description="Helical" evidence="13">
    <location>
        <begin position="38"/>
        <end position="58"/>
    </location>
</feature>
<evidence type="ECO:0000256" key="2">
    <source>
        <dbReference type="ARBA" id="ARBA00004141"/>
    </source>
</evidence>
<dbReference type="InterPro" id="IPR017927">
    <property type="entry name" value="FAD-bd_FR_type"/>
</dbReference>
<dbReference type="SUPFAM" id="SSF52343">
    <property type="entry name" value="Ferredoxin reductase-like, C-terminal NADP-linked domain"/>
    <property type="match status" value="1"/>
</dbReference>
<keyword evidence="4 13" id="KW-0812">Transmembrane</keyword>
<accession>A0ABQ6F7D7</accession>
<dbReference type="InterPro" id="IPR013130">
    <property type="entry name" value="Fe3_Rdtase_TM_dom"/>
</dbReference>
<dbReference type="Gene3D" id="2.40.30.10">
    <property type="entry name" value="Translation factors"/>
    <property type="match status" value="1"/>
</dbReference>
<feature type="transmembrane region" description="Helical" evidence="13">
    <location>
        <begin position="186"/>
        <end position="206"/>
    </location>
</feature>
<keyword evidence="8 13" id="KW-1133">Transmembrane helix</keyword>
<keyword evidence="16" id="KW-1185">Reference proteome</keyword>
<evidence type="ECO:0000313" key="16">
    <source>
        <dbReference type="Proteomes" id="UP001157167"/>
    </source>
</evidence>
<feature type="transmembrane region" description="Helical" evidence="13">
    <location>
        <begin position="162"/>
        <end position="180"/>
    </location>
</feature>
<organism evidence="15 16">
    <name type="scientific">Zoogloea oryzae</name>
    <dbReference type="NCBI Taxonomy" id="310767"/>
    <lineage>
        <taxon>Bacteria</taxon>
        <taxon>Pseudomonadati</taxon>
        <taxon>Pseudomonadota</taxon>
        <taxon>Betaproteobacteria</taxon>
        <taxon>Rhodocyclales</taxon>
        <taxon>Zoogloeaceae</taxon>
        <taxon>Zoogloea</taxon>
    </lineage>
</organism>
<keyword evidence="6" id="KW-0479">Metal-binding</keyword>
<comment type="cofactor">
    <cofactor evidence="1">
        <name>FAD</name>
        <dbReference type="ChEBI" id="CHEBI:57692"/>
    </cofactor>
</comment>
<evidence type="ECO:0000256" key="3">
    <source>
        <dbReference type="ARBA" id="ARBA00022630"/>
    </source>
</evidence>
<keyword evidence="10" id="KW-0408">Iron</keyword>
<evidence type="ECO:0000256" key="4">
    <source>
        <dbReference type="ARBA" id="ARBA00022692"/>
    </source>
</evidence>
<dbReference type="PANTHER" id="PTHR47354">
    <property type="entry name" value="NADH OXIDOREDUCTASE HCR"/>
    <property type="match status" value="1"/>
</dbReference>
<proteinExistence type="predicted"/>
<keyword evidence="12 13" id="KW-0472">Membrane</keyword>
<dbReference type="RefSeq" id="WP_284186913.1">
    <property type="nucleotide sequence ID" value="NZ_BSPX01000009.1"/>
</dbReference>
<reference evidence="16" key="1">
    <citation type="journal article" date="2019" name="Int. J. Syst. Evol. Microbiol.">
        <title>The Global Catalogue of Microorganisms (GCM) 10K type strain sequencing project: providing services to taxonomists for standard genome sequencing and annotation.</title>
        <authorList>
            <consortium name="The Broad Institute Genomics Platform"/>
            <consortium name="The Broad Institute Genome Sequencing Center for Infectious Disease"/>
            <person name="Wu L."/>
            <person name="Ma J."/>
        </authorList>
    </citation>
    <scope>NUCLEOTIDE SEQUENCE [LARGE SCALE GENOMIC DNA]</scope>
    <source>
        <strain evidence="16">NBRC 102407</strain>
    </source>
</reference>
<dbReference type="Proteomes" id="UP001157167">
    <property type="component" value="Unassembled WGS sequence"/>
</dbReference>
<evidence type="ECO:0000256" key="1">
    <source>
        <dbReference type="ARBA" id="ARBA00001974"/>
    </source>
</evidence>
<evidence type="ECO:0000256" key="9">
    <source>
        <dbReference type="ARBA" id="ARBA00023002"/>
    </source>
</evidence>
<sequence>MKRPLALLATVPLLLWGIFVMPDVIASAKGPWDWRRALIIASGILALWWMSAGMVLAARLPRVEQFFGGLDRLYRLHKHVGIGAGVIVFTHWMLEWLPKNLAKAGLIARPARGPRGPKGPEDFWIDIAKDVGEWAGYILLAMVVIALLRRIPYRYFRWVHKLFPLVFIAGAFHGLMLMPADFWLQPLGWLTAFMATLGVVPAVMALTGRIGVRRRVEAAVEAVTRHPDGVLEVVCRPAAAWPGHQSGQCVLADFGPAGEGAHPFTVASAWNPADGRIILAIKPLGDYTRALPGRVAVGQTIRLEGPYGGFTFNATQGDTSQVWVAGGIGVTPFIARLQELAARGGTRAPVDFFYSTADARPGYAADMPALCADAGVRLHRRHTGEAGPLPAEEVAACLKPGQTVWFCGPAAWGESLAEHLTTAGLLKPACFHRELFDFR</sequence>
<dbReference type="PANTHER" id="PTHR47354:SF8">
    <property type="entry name" value="1,2-PHENYLACETYL-COA EPOXIDASE, SUBUNIT E"/>
    <property type="match status" value="1"/>
</dbReference>
<evidence type="ECO:0000259" key="14">
    <source>
        <dbReference type="PROSITE" id="PS51384"/>
    </source>
</evidence>
<evidence type="ECO:0000256" key="13">
    <source>
        <dbReference type="SAM" id="Phobius"/>
    </source>
</evidence>
<evidence type="ECO:0000256" key="6">
    <source>
        <dbReference type="ARBA" id="ARBA00022723"/>
    </source>
</evidence>
<keyword evidence="11" id="KW-0411">Iron-sulfur</keyword>
<dbReference type="Gene3D" id="3.40.50.80">
    <property type="entry name" value="Nucleotide-binding domain of ferredoxin-NADP reductase (FNR) module"/>
    <property type="match status" value="1"/>
</dbReference>
<evidence type="ECO:0000256" key="10">
    <source>
        <dbReference type="ARBA" id="ARBA00023004"/>
    </source>
</evidence>
<name>A0ABQ6F7D7_9RHOO</name>
<protein>
    <submittedName>
        <fullName evidence="15">Ferric reductase</fullName>
    </submittedName>
</protein>
<dbReference type="InterPro" id="IPR050415">
    <property type="entry name" value="MRET"/>
</dbReference>